<gene>
    <name evidence="2" type="ORF">NQT62_09240</name>
</gene>
<accession>A0ABT1WGK3</accession>
<sequence length="211" mass="22173">MKTDDLINMLSTNAGRAPARLAEQRLGTAALAGVLAAAAFSVAWLGLIPPELFSEGAPWLKLAYGFAVVLASGLWLIRLGRPAASDREPRMLLLGVVLFMVLLAGISFLATPVDLRTHAVQGHSWSSCPWSIIKLSMPALGAGIWAMRGLAPTQTGWAGFATGLFAGAAGSIGYALACDETATPFIAIWYTLGMLGSGVVGALVAPRFYRW</sequence>
<dbReference type="Pfam" id="PF06532">
    <property type="entry name" value="NrsF"/>
    <property type="match status" value="1"/>
</dbReference>
<feature type="transmembrane region" description="Helical" evidence="1">
    <location>
        <begin position="26"/>
        <end position="47"/>
    </location>
</feature>
<name>A0ABT1WGK3_9BURK</name>
<proteinExistence type="predicted"/>
<dbReference type="Proteomes" id="UP001204142">
    <property type="component" value="Unassembled WGS sequence"/>
</dbReference>
<feature type="transmembrane region" description="Helical" evidence="1">
    <location>
        <begin position="157"/>
        <end position="176"/>
    </location>
</feature>
<keyword evidence="1" id="KW-0472">Membrane</keyword>
<protein>
    <submittedName>
        <fullName evidence="2">DUF1109 domain-containing protein</fullName>
    </submittedName>
</protein>
<keyword evidence="1" id="KW-0812">Transmembrane</keyword>
<keyword evidence="3" id="KW-1185">Reference proteome</keyword>
<evidence type="ECO:0000313" key="3">
    <source>
        <dbReference type="Proteomes" id="UP001204142"/>
    </source>
</evidence>
<feature type="transmembrane region" description="Helical" evidence="1">
    <location>
        <begin position="59"/>
        <end position="79"/>
    </location>
</feature>
<feature type="transmembrane region" description="Helical" evidence="1">
    <location>
        <begin position="188"/>
        <end position="209"/>
    </location>
</feature>
<reference evidence="2 3" key="1">
    <citation type="submission" date="2022-07" db="EMBL/GenBank/DDBJ databases">
        <authorList>
            <person name="Xamxidin M."/>
            <person name="Wu M."/>
        </authorList>
    </citation>
    <scope>NUCLEOTIDE SEQUENCE [LARGE SCALE GENOMIC DNA]</scope>
    <source>
        <strain evidence="2 3">NBRC 111650</strain>
    </source>
</reference>
<dbReference type="RefSeq" id="WP_256764393.1">
    <property type="nucleotide sequence ID" value="NZ_JANIGO010000002.1"/>
</dbReference>
<feature type="transmembrane region" description="Helical" evidence="1">
    <location>
        <begin position="91"/>
        <end position="110"/>
    </location>
</feature>
<dbReference type="EMBL" id="JANIGO010000002">
    <property type="protein sequence ID" value="MCQ8896615.1"/>
    <property type="molecule type" value="Genomic_DNA"/>
</dbReference>
<evidence type="ECO:0000313" key="2">
    <source>
        <dbReference type="EMBL" id="MCQ8896615.1"/>
    </source>
</evidence>
<keyword evidence="1" id="KW-1133">Transmembrane helix</keyword>
<comment type="caution">
    <text evidence="2">The sequence shown here is derived from an EMBL/GenBank/DDBJ whole genome shotgun (WGS) entry which is preliminary data.</text>
</comment>
<organism evidence="2 3">
    <name type="scientific">Limnobacter humi</name>
    <dbReference type="NCBI Taxonomy" id="1778671"/>
    <lineage>
        <taxon>Bacteria</taxon>
        <taxon>Pseudomonadati</taxon>
        <taxon>Pseudomonadota</taxon>
        <taxon>Betaproteobacteria</taxon>
        <taxon>Burkholderiales</taxon>
        <taxon>Burkholderiaceae</taxon>
        <taxon>Limnobacter</taxon>
    </lineage>
</organism>
<evidence type="ECO:0000256" key="1">
    <source>
        <dbReference type="SAM" id="Phobius"/>
    </source>
</evidence>
<dbReference type="InterPro" id="IPR009495">
    <property type="entry name" value="NrsF"/>
</dbReference>